<evidence type="ECO:0000256" key="8">
    <source>
        <dbReference type="SAM" id="MobiDB-lite"/>
    </source>
</evidence>
<dbReference type="EMBL" id="FN653019">
    <property type="protein sequence ID" value="CBY22513.1"/>
    <property type="molecule type" value="Genomic_DNA"/>
</dbReference>
<dbReference type="InterPro" id="IPR022755">
    <property type="entry name" value="Znf_C2H2_jaz"/>
</dbReference>
<feature type="domain" description="C2H2-type" evidence="9">
    <location>
        <begin position="186"/>
        <end position="215"/>
    </location>
</feature>
<evidence type="ECO:0000313" key="11">
    <source>
        <dbReference type="Proteomes" id="UP000001307"/>
    </source>
</evidence>
<dbReference type="SMART" id="SM00355">
    <property type="entry name" value="ZnF_C2H2"/>
    <property type="match status" value="2"/>
</dbReference>
<evidence type="ECO:0000256" key="1">
    <source>
        <dbReference type="ARBA" id="ARBA00004123"/>
    </source>
</evidence>
<dbReference type="InterPro" id="IPR013087">
    <property type="entry name" value="Znf_C2H2_type"/>
</dbReference>
<accession>E4WZB7</accession>
<name>E4WZB7_OIKDI</name>
<keyword evidence="4 7" id="KW-0863">Zinc-finger</keyword>
<dbReference type="InParanoid" id="E4WZB7"/>
<dbReference type="Pfam" id="PF12874">
    <property type="entry name" value="zf-met"/>
    <property type="match status" value="1"/>
</dbReference>
<dbReference type="GO" id="GO:0003676">
    <property type="term" value="F:nucleic acid binding"/>
    <property type="evidence" value="ECO:0007669"/>
    <property type="project" value="InterPro"/>
</dbReference>
<gene>
    <name evidence="10" type="ORF">GSOID_T00013271001</name>
</gene>
<comment type="subcellular location">
    <subcellularLocation>
        <location evidence="1">Nucleus</location>
    </subcellularLocation>
</comment>
<feature type="compositionally biased region" description="Basic and acidic residues" evidence="8">
    <location>
        <begin position="213"/>
        <end position="227"/>
    </location>
</feature>
<dbReference type="PROSITE" id="PS50157">
    <property type="entry name" value="ZINC_FINGER_C2H2_2"/>
    <property type="match status" value="1"/>
</dbReference>
<feature type="compositionally biased region" description="Low complexity" evidence="8">
    <location>
        <begin position="289"/>
        <end position="303"/>
    </location>
</feature>
<dbReference type="AlphaFoldDB" id="E4WZB7"/>
<evidence type="ECO:0000256" key="6">
    <source>
        <dbReference type="ARBA" id="ARBA00023242"/>
    </source>
</evidence>
<keyword evidence="2" id="KW-0479">Metal-binding</keyword>
<dbReference type="PROSITE" id="PS00028">
    <property type="entry name" value="ZINC_FINGER_C2H2_1"/>
    <property type="match status" value="1"/>
</dbReference>
<dbReference type="SMART" id="SM00451">
    <property type="entry name" value="ZnF_U1"/>
    <property type="match status" value="2"/>
</dbReference>
<evidence type="ECO:0000256" key="3">
    <source>
        <dbReference type="ARBA" id="ARBA00022737"/>
    </source>
</evidence>
<feature type="compositionally biased region" description="Polar residues" evidence="8">
    <location>
        <begin position="306"/>
        <end position="318"/>
    </location>
</feature>
<dbReference type="GO" id="GO:0008270">
    <property type="term" value="F:zinc ion binding"/>
    <property type="evidence" value="ECO:0007669"/>
    <property type="project" value="UniProtKB-KW"/>
</dbReference>
<dbReference type="OrthoDB" id="434647at2759"/>
<dbReference type="InterPro" id="IPR036236">
    <property type="entry name" value="Znf_C2H2_sf"/>
</dbReference>
<evidence type="ECO:0000256" key="2">
    <source>
        <dbReference type="ARBA" id="ARBA00022723"/>
    </source>
</evidence>
<keyword evidence="5" id="KW-0862">Zinc</keyword>
<dbReference type="InterPro" id="IPR051845">
    <property type="entry name" value="Znf385"/>
</dbReference>
<evidence type="ECO:0000313" key="10">
    <source>
        <dbReference type="EMBL" id="CBY22513.1"/>
    </source>
</evidence>
<evidence type="ECO:0000256" key="7">
    <source>
        <dbReference type="PROSITE-ProRule" id="PRU00042"/>
    </source>
</evidence>
<keyword evidence="6" id="KW-0539">Nucleus</keyword>
<evidence type="ECO:0000256" key="4">
    <source>
        <dbReference type="ARBA" id="ARBA00022771"/>
    </source>
</evidence>
<proteinExistence type="predicted"/>
<keyword evidence="11" id="KW-1185">Reference proteome</keyword>
<feature type="region of interest" description="Disordered" evidence="8">
    <location>
        <begin position="280"/>
        <end position="318"/>
    </location>
</feature>
<protein>
    <recommendedName>
        <fullName evidence="9">C2H2-type domain-containing protein</fullName>
    </recommendedName>
</protein>
<feature type="compositionally biased region" description="Low complexity" evidence="8">
    <location>
        <begin position="243"/>
        <end position="257"/>
    </location>
</feature>
<sequence>MIRPDFNTLHTTGDSMQAANQAAQQLMGSYIIMPQAAAMGHMPGMSNQSMVNQALQMQQQIMIPQIAGYGMQYPFLPPAMMQNPGSGLMQLSSSGTSHLVPQTAYPQRSNKLRPKASENVTLPDPLPECIEKIEESKDLYCPVCELSVNSQQQLTQHLGSTKHKLVSLGLLPKPSDDPTIKRVGQYKCKICDVILNSEAQLVQHLKSLRHQAAERGEELPPRGERRFCPYSRNKKKEDGSEPGSLSGNGENINSSNSEAQKTVTEELLSKVTPLQLPVAITGAKDADIPTTPKALTRTTLTKPDSVCNSSSPSLKSDQ</sequence>
<dbReference type="Pfam" id="PF12171">
    <property type="entry name" value="zf-C2H2_jaz"/>
    <property type="match status" value="1"/>
</dbReference>
<dbReference type="PANTHER" id="PTHR23067:SF14">
    <property type="entry name" value="C2H2-TYPE DOMAIN-CONTAINING PROTEIN"/>
    <property type="match status" value="1"/>
</dbReference>
<dbReference type="Proteomes" id="UP000001307">
    <property type="component" value="Unassembled WGS sequence"/>
</dbReference>
<evidence type="ECO:0000256" key="5">
    <source>
        <dbReference type="ARBA" id="ARBA00022833"/>
    </source>
</evidence>
<organism evidence="10">
    <name type="scientific">Oikopleura dioica</name>
    <name type="common">Tunicate</name>
    <dbReference type="NCBI Taxonomy" id="34765"/>
    <lineage>
        <taxon>Eukaryota</taxon>
        <taxon>Metazoa</taxon>
        <taxon>Chordata</taxon>
        <taxon>Tunicata</taxon>
        <taxon>Appendicularia</taxon>
        <taxon>Copelata</taxon>
        <taxon>Oikopleuridae</taxon>
        <taxon>Oikopleura</taxon>
    </lineage>
</organism>
<keyword evidence="3" id="KW-0677">Repeat</keyword>
<dbReference type="InterPro" id="IPR003604">
    <property type="entry name" value="Matrin/U1-like-C_Znf_C2H2"/>
</dbReference>
<reference evidence="10" key="1">
    <citation type="journal article" date="2010" name="Science">
        <title>Plasticity of animal genome architecture unmasked by rapid evolution of a pelagic tunicate.</title>
        <authorList>
            <person name="Denoeud F."/>
            <person name="Henriet S."/>
            <person name="Mungpakdee S."/>
            <person name="Aury J.M."/>
            <person name="Da Silva C."/>
            <person name="Brinkmann H."/>
            <person name="Mikhaleva J."/>
            <person name="Olsen L.C."/>
            <person name="Jubin C."/>
            <person name="Canestro C."/>
            <person name="Bouquet J.M."/>
            <person name="Danks G."/>
            <person name="Poulain J."/>
            <person name="Campsteijn C."/>
            <person name="Adamski M."/>
            <person name="Cross I."/>
            <person name="Yadetie F."/>
            <person name="Muffato M."/>
            <person name="Louis A."/>
            <person name="Butcher S."/>
            <person name="Tsagkogeorga G."/>
            <person name="Konrad A."/>
            <person name="Singh S."/>
            <person name="Jensen M.F."/>
            <person name="Cong E.H."/>
            <person name="Eikeseth-Otteraa H."/>
            <person name="Noel B."/>
            <person name="Anthouard V."/>
            <person name="Porcel B.M."/>
            <person name="Kachouri-Lafond R."/>
            <person name="Nishino A."/>
            <person name="Ugolini M."/>
            <person name="Chourrout P."/>
            <person name="Nishida H."/>
            <person name="Aasland R."/>
            <person name="Huzurbazar S."/>
            <person name="Westhof E."/>
            <person name="Delsuc F."/>
            <person name="Lehrach H."/>
            <person name="Reinhardt R."/>
            <person name="Weissenbach J."/>
            <person name="Roy S.W."/>
            <person name="Artiguenave F."/>
            <person name="Postlethwait J.H."/>
            <person name="Manak J.R."/>
            <person name="Thompson E.M."/>
            <person name="Jaillon O."/>
            <person name="Du Pasquier L."/>
            <person name="Boudinot P."/>
            <person name="Liberles D.A."/>
            <person name="Volff J.N."/>
            <person name="Philippe H."/>
            <person name="Lenhard B."/>
            <person name="Roest Crollius H."/>
            <person name="Wincker P."/>
            <person name="Chourrout D."/>
        </authorList>
    </citation>
    <scope>NUCLEOTIDE SEQUENCE [LARGE SCALE GENOMIC DNA]</scope>
</reference>
<feature type="region of interest" description="Disordered" evidence="8">
    <location>
        <begin position="213"/>
        <end position="266"/>
    </location>
</feature>
<dbReference type="Gene3D" id="3.30.160.60">
    <property type="entry name" value="Classic Zinc Finger"/>
    <property type="match status" value="2"/>
</dbReference>
<evidence type="ECO:0000259" key="9">
    <source>
        <dbReference type="PROSITE" id="PS50157"/>
    </source>
</evidence>
<dbReference type="PANTHER" id="PTHR23067">
    <property type="entry name" value="DOUBLE-STRANDED RNA-BINDING ZINC FINGER PROTEIN"/>
    <property type="match status" value="1"/>
</dbReference>
<dbReference type="SUPFAM" id="SSF57667">
    <property type="entry name" value="beta-beta-alpha zinc fingers"/>
    <property type="match status" value="2"/>
</dbReference>
<dbReference type="GO" id="GO:0005634">
    <property type="term" value="C:nucleus"/>
    <property type="evidence" value="ECO:0007669"/>
    <property type="project" value="UniProtKB-SubCell"/>
</dbReference>